<gene>
    <name evidence="1" type="ORF">COCVIDRAFT_31535</name>
</gene>
<dbReference type="HOGENOM" id="CLU_1219517_0_0_1"/>
<keyword evidence="2" id="KW-1185">Reference proteome</keyword>
<dbReference type="GeneID" id="26254807"/>
<evidence type="ECO:0000313" key="2">
    <source>
        <dbReference type="Proteomes" id="UP000054337"/>
    </source>
</evidence>
<organism evidence="1 2">
    <name type="scientific">Bipolaris victoriae (strain FI3)</name>
    <name type="common">Victoria blight of oats agent</name>
    <name type="synonym">Cochliobolus victoriae</name>
    <dbReference type="NCBI Taxonomy" id="930091"/>
    <lineage>
        <taxon>Eukaryota</taxon>
        <taxon>Fungi</taxon>
        <taxon>Dikarya</taxon>
        <taxon>Ascomycota</taxon>
        <taxon>Pezizomycotina</taxon>
        <taxon>Dothideomycetes</taxon>
        <taxon>Pleosporomycetidae</taxon>
        <taxon>Pleosporales</taxon>
        <taxon>Pleosporineae</taxon>
        <taxon>Pleosporaceae</taxon>
        <taxon>Bipolaris</taxon>
    </lineage>
</organism>
<proteinExistence type="predicted"/>
<reference evidence="1 2" key="1">
    <citation type="journal article" date="2013" name="PLoS Genet.">
        <title>Comparative genome structure, secondary metabolite, and effector coding capacity across Cochliobolus pathogens.</title>
        <authorList>
            <person name="Condon B.J."/>
            <person name="Leng Y."/>
            <person name="Wu D."/>
            <person name="Bushley K.E."/>
            <person name="Ohm R.A."/>
            <person name="Otillar R."/>
            <person name="Martin J."/>
            <person name="Schackwitz W."/>
            <person name="Grimwood J."/>
            <person name="MohdZainudin N."/>
            <person name="Xue C."/>
            <person name="Wang R."/>
            <person name="Manning V.A."/>
            <person name="Dhillon B."/>
            <person name="Tu Z.J."/>
            <person name="Steffenson B.J."/>
            <person name="Salamov A."/>
            <person name="Sun H."/>
            <person name="Lowry S."/>
            <person name="LaButti K."/>
            <person name="Han J."/>
            <person name="Copeland A."/>
            <person name="Lindquist E."/>
            <person name="Barry K."/>
            <person name="Schmutz J."/>
            <person name="Baker S.E."/>
            <person name="Ciuffetti L.M."/>
            <person name="Grigoriev I.V."/>
            <person name="Zhong S."/>
            <person name="Turgeon B.G."/>
        </authorList>
    </citation>
    <scope>NUCLEOTIDE SEQUENCE [LARGE SCALE GENOMIC DNA]</scope>
    <source>
        <strain evidence="1 2">FI3</strain>
    </source>
</reference>
<dbReference type="Proteomes" id="UP000054337">
    <property type="component" value="Unassembled WGS sequence"/>
</dbReference>
<sequence>MKPVHEHESTLLNPGAEYGNLPFDQFVLTNWDVDKAEENDQEQWNDLASRWLSMNHINRSEMFECGQADFGPEIVLEDESLYGQYGHDWTRVFLRLPQLIDIVVHYNDGHPENDESQLAVSPPNDEARLPLYNAVMKSKSIHFLFDEEALQEKLVKVHFLDIHGQSVWYNKIRPEHIRDFEASPSGGHLSGHLENCGGDPSSLHPGTLLYAEGWNIVPIIRVQRTTL</sequence>
<dbReference type="AlphaFoldDB" id="W7EAV1"/>
<dbReference type="RefSeq" id="XP_014550805.1">
    <property type="nucleotide sequence ID" value="XM_014695319.1"/>
</dbReference>
<dbReference type="EMBL" id="KI968857">
    <property type="protein sequence ID" value="EUN21227.1"/>
    <property type="molecule type" value="Genomic_DNA"/>
</dbReference>
<protein>
    <submittedName>
        <fullName evidence="1">Uncharacterized protein</fullName>
    </submittedName>
</protein>
<name>W7EAV1_BIPV3</name>
<accession>W7EAV1</accession>
<evidence type="ECO:0000313" key="1">
    <source>
        <dbReference type="EMBL" id="EUN21227.1"/>
    </source>
</evidence>
<dbReference type="OrthoDB" id="4364812at2759"/>